<keyword evidence="2" id="KW-1185">Reference proteome</keyword>
<dbReference type="InterPro" id="IPR043502">
    <property type="entry name" value="DNA/RNA_pol_sf"/>
</dbReference>
<dbReference type="STRING" id="52670.A0A2I4CAR9"/>
<dbReference type="RefSeq" id="XP_013877072.1">
    <property type="nucleotide sequence ID" value="XM_014021618.1"/>
</dbReference>
<dbReference type="InParanoid" id="A0A2I4CAR9"/>
<dbReference type="Proteomes" id="UP000192220">
    <property type="component" value="Unplaced"/>
</dbReference>
<reference evidence="3" key="1">
    <citation type="submission" date="2025-08" db="UniProtKB">
        <authorList>
            <consortium name="RefSeq"/>
        </authorList>
    </citation>
    <scope>IDENTIFICATION</scope>
</reference>
<evidence type="ECO:0000313" key="2">
    <source>
        <dbReference type="Proteomes" id="UP000192220"/>
    </source>
</evidence>
<dbReference type="GeneID" id="106526897"/>
<dbReference type="Gene3D" id="3.10.10.10">
    <property type="entry name" value="HIV Type 1 Reverse Transcriptase, subunit A, domain 1"/>
    <property type="match status" value="1"/>
</dbReference>
<organism evidence="2 3">
    <name type="scientific">Austrofundulus limnaeus</name>
    <name type="common">Annual killifish</name>
    <dbReference type="NCBI Taxonomy" id="52670"/>
    <lineage>
        <taxon>Eukaryota</taxon>
        <taxon>Metazoa</taxon>
        <taxon>Chordata</taxon>
        <taxon>Craniata</taxon>
        <taxon>Vertebrata</taxon>
        <taxon>Euteleostomi</taxon>
        <taxon>Actinopterygii</taxon>
        <taxon>Neopterygii</taxon>
        <taxon>Teleostei</taxon>
        <taxon>Neoteleostei</taxon>
        <taxon>Acanthomorphata</taxon>
        <taxon>Ovalentaria</taxon>
        <taxon>Atherinomorphae</taxon>
        <taxon>Cyprinodontiformes</taxon>
        <taxon>Rivulidae</taxon>
        <taxon>Austrofundulus</taxon>
    </lineage>
</organism>
<dbReference type="AlphaFoldDB" id="A0A2I4CAR9"/>
<accession>A0A2I4CAR9</accession>
<feature type="domain" description="Integrase p58-like C-terminal" evidence="1">
    <location>
        <begin position="53"/>
        <end position="87"/>
    </location>
</feature>
<dbReference type="SUPFAM" id="SSF56672">
    <property type="entry name" value="DNA/RNA polymerases"/>
    <property type="match status" value="1"/>
</dbReference>
<name>A0A2I4CAR9_AUSLI</name>
<dbReference type="KEGG" id="alim:106526897"/>
<proteinExistence type="predicted"/>
<dbReference type="InterPro" id="IPR050951">
    <property type="entry name" value="Retrovirus_Pol_polyprotein"/>
</dbReference>
<dbReference type="OrthoDB" id="8412918at2759"/>
<evidence type="ECO:0000313" key="3">
    <source>
        <dbReference type="RefSeq" id="XP_013877072.1"/>
    </source>
</evidence>
<dbReference type="InterPro" id="IPR054465">
    <property type="entry name" value="Integrase_p58-like_C"/>
</dbReference>
<dbReference type="Pfam" id="PF22938">
    <property type="entry name" value="Integrase_p58_C"/>
    <property type="match status" value="1"/>
</dbReference>
<sequence length="336" mass="37664">MAQQVARKKLTKVQSKMKKRYDCKTENKEFFPGDKVLALTPLLTSPFQAKYSGPYAVLERLSDQNYLISTPARRSDKNLFHVNLLKPYVSRDLSDGVSAMSAASHPVCLSISSGDSVVADLKTDDPLSPDDAMVTGRLKNSDYLKRLKELLGHLEPLQQEQLSQLITNFPSLFADTPSRTTLIQHDVDVGESSPKRQSFYRVHPERQKQLKAEVRYMIENNIAVPSDSSWASPYLLVSKSDGGLRFCTDFRKVNALTKTDSFPLPRMEDCVDLVGGGELCDKIGLTKRILAGTVNRKGKADCVFYNFGWFVLLSSDAFWFEKCTSNISTFDEFSCA</sequence>
<protein>
    <submittedName>
        <fullName evidence="3">Uncharacterized protein LOC106526897</fullName>
    </submittedName>
</protein>
<dbReference type="PANTHER" id="PTHR37984:SF5">
    <property type="entry name" value="PROTEIN NYNRIN-LIKE"/>
    <property type="match status" value="1"/>
</dbReference>
<gene>
    <name evidence="3" type="primary">LOC106526897</name>
</gene>
<dbReference type="PANTHER" id="PTHR37984">
    <property type="entry name" value="PROTEIN CBG26694"/>
    <property type="match status" value="1"/>
</dbReference>
<evidence type="ECO:0000259" key="1">
    <source>
        <dbReference type="Pfam" id="PF22938"/>
    </source>
</evidence>